<dbReference type="Gene3D" id="3.40.50.1000">
    <property type="entry name" value="HAD superfamily/HAD-like"/>
    <property type="match status" value="1"/>
</dbReference>
<dbReference type="InterPro" id="IPR036412">
    <property type="entry name" value="HAD-like_sf"/>
</dbReference>
<dbReference type="InterPro" id="IPR006439">
    <property type="entry name" value="HAD-SF_hydro_IA"/>
</dbReference>
<keyword evidence="2" id="KW-1185">Reference proteome</keyword>
<dbReference type="RefSeq" id="WP_068730776.1">
    <property type="nucleotide sequence ID" value="NZ_LVYV01000003.1"/>
</dbReference>
<dbReference type="Proteomes" id="UP000076574">
    <property type="component" value="Unassembled WGS sequence"/>
</dbReference>
<dbReference type="SFLD" id="SFLDG01129">
    <property type="entry name" value="C1.5:_HAD__Beta-PGM__Phosphata"/>
    <property type="match status" value="1"/>
</dbReference>
<proteinExistence type="predicted"/>
<comment type="caution">
    <text evidence="1">The sequence shown here is derived from an EMBL/GenBank/DDBJ whole genome shotgun (WGS) entry which is preliminary data.</text>
</comment>
<dbReference type="InterPro" id="IPR023214">
    <property type="entry name" value="HAD_sf"/>
</dbReference>
<keyword evidence="1" id="KW-0378">Hydrolase</keyword>
<accession>A0A161QSN8</accession>
<dbReference type="SUPFAM" id="SSF56784">
    <property type="entry name" value="HAD-like"/>
    <property type="match status" value="1"/>
</dbReference>
<evidence type="ECO:0000313" key="2">
    <source>
        <dbReference type="Proteomes" id="UP000076574"/>
    </source>
</evidence>
<dbReference type="InterPro" id="IPR041492">
    <property type="entry name" value="HAD_2"/>
</dbReference>
<name>A0A161QSN8_9BRAD</name>
<organism evidence="1 2">
    <name type="scientific">Tardiphaga robiniae</name>
    <dbReference type="NCBI Taxonomy" id="943830"/>
    <lineage>
        <taxon>Bacteria</taxon>
        <taxon>Pseudomonadati</taxon>
        <taxon>Pseudomonadota</taxon>
        <taxon>Alphaproteobacteria</taxon>
        <taxon>Hyphomicrobiales</taxon>
        <taxon>Nitrobacteraceae</taxon>
        <taxon>Tardiphaga</taxon>
    </lineage>
</organism>
<reference evidence="1 2" key="1">
    <citation type="submission" date="2016-03" db="EMBL/GenBank/DDBJ databases">
        <title>Microsymbionts genomes from the relict species Vavilovia formosa (Stev.) Fed.</title>
        <authorList>
            <person name="Kopat V."/>
            <person name="Chirak E."/>
            <person name="Kimeklis A."/>
            <person name="Andronov E."/>
        </authorList>
    </citation>
    <scope>NUCLEOTIDE SEQUENCE [LARGE SCALE GENOMIC DNA]</scope>
    <source>
        <strain evidence="1 2">Vaf07</strain>
    </source>
</reference>
<dbReference type="GO" id="GO:0006281">
    <property type="term" value="P:DNA repair"/>
    <property type="evidence" value="ECO:0007669"/>
    <property type="project" value="TreeGrafter"/>
</dbReference>
<dbReference type="InterPro" id="IPR050155">
    <property type="entry name" value="HAD-like_hydrolase_sf"/>
</dbReference>
<dbReference type="SFLD" id="SFLDS00003">
    <property type="entry name" value="Haloacid_Dehalogenase"/>
    <property type="match status" value="1"/>
</dbReference>
<dbReference type="STRING" id="943830.A4A58_21550"/>
<dbReference type="GO" id="GO:0008967">
    <property type="term" value="F:phosphoglycolate phosphatase activity"/>
    <property type="evidence" value="ECO:0007669"/>
    <property type="project" value="TreeGrafter"/>
</dbReference>
<protein>
    <submittedName>
        <fullName evidence="1">HAD family hydrolase</fullName>
    </submittedName>
</protein>
<evidence type="ECO:0000313" key="1">
    <source>
        <dbReference type="EMBL" id="KZD24464.1"/>
    </source>
</evidence>
<dbReference type="Gene3D" id="1.10.150.240">
    <property type="entry name" value="Putative phosphatase, domain 2"/>
    <property type="match status" value="1"/>
</dbReference>
<dbReference type="OrthoDB" id="9793014at2"/>
<sequence>MPYKLAIFDFDGTLSDSFSWFLSVINSVADKHKFQRVERDRIDELRSVGAGELIRLLGVAKWRIPLIARDMRKMKAKQIDRISLFPGVDRMFCELKARDMTIAIVSSDSEDNVRHVLGDLDQHVAYFACGAGLFGKTAKFQRILELTGISVDDTISIGDEIRDIDAAREAGIDFGAVTWGYTSGAALEARAPNYLFSRIDEVIAALAVPGR</sequence>
<dbReference type="EMBL" id="LVYV01000003">
    <property type="protein sequence ID" value="KZD24464.1"/>
    <property type="molecule type" value="Genomic_DNA"/>
</dbReference>
<dbReference type="Pfam" id="PF13419">
    <property type="entry name" value="HAD_2"/>
    <property type="match status" value="1"/>
</dbReference>
<dbReference type="GO" id="GO:0005829">
    <property type="term" value="C:cytosol"/>
    <property type="evidence" value="ECO:0007669"/>
    <property type="project" value="TreeGrafter"/>
</dbReference>
<gene>
    <name evidence="1" type="ORF">A4A58_21550</name>
</gene>
<dbReference type="InterPro" id="IPR023198">
    <property type="entry name" value="PGP-like_dom2"/>
</dbReference>
<dbReference type="AlphaFoldDB" id="A0A161QSN8"/>
<dbReference type="PANTHER" id="PTHR43434:SF13">
    <property type="entry name" value="PHOSPHOGLYCOLATE PHOSPHATASE"/>
    <property type="match status" value="1"/>
</dbReference>
<dbReference type="PANTHER" id="PTHR43434">
    <property type="entry name" value="PHOSPHOGLYCOLATE PHOSPHATASE"/>
    <property type="match status" value="1"/>
</dbReference>
<dbReference type="NCBIfam" id="TIGR01549">
    <property type="entry name" value="HAD-SF-IA-v1"/>
    <property type="match status" value="1"/>
</dbReference>